<evidence type="ECO:0000313" key="10">
    <source>
        <dbReference type="EMBL" id="KAJ9165274.1"/>
    </source>
</evidence>
<evidence type="ECO:0000256" key="7">
    <source>
        <dbReference type="SAM" id="Coils"/>
    </source>
</evidence>
<keyword evidence="6" id="KW-0539">Nucleus</keyword>
<comment type="caution">
    <text evidence="10">The sequence shown here is derived from an EMBL/GenBank/DDBJ whole genome shotgun (WGS) entry which is preliminary data.</text>
</comment>
<comment type="subcellular location">
    <subcellularLocation>
        <location evidence="1">Nucleus</location>
    </subcellularLocation>
</comment>
<dbReference type="Proteomes" id="UP001174691">
    <property type="component" value="Unassembled WGS sequence"/>
</dbReference>
<comment type="similarity">
    <text evidence="2">Belongs to the TFB1 family.</text>
</comment>
<evidence type="ECO:0000259" key="9">
    <source>
        <dbReference type="PROSITE" id="PS50858"/>
    </source>
</evidence>
<dbReference type="InterPro" id="IPR005607">
    <property type="entry name" value="BSD_dom"/>
</dbReference>
<gene>
    <name evidence="10" type="ORF">NKR19_g571</name>
</gene>
<dbReference type="Pfam" id="PF03909">
    <property type="entry name" value="BSD"/>
    <property type="match status" value="2"/>
</dbReference>
<dbReference type="SUPFAM" id="SSF50729">
    <property type="entry name" value="PH domain-like"/>
    <property type="match status" value="1"/>
</dbReference>
<dbReference type="EMBL" id="JANBVN010000005">
    <property type="protein sequence ID" value="KAJ9165274.1"/>
    <property type="molecule type" value="Genomic_DNA"/>
</dbReference>
<evidence type="ECO:0000256" key="2">
    <source>
        <dbReference type="ARBA" id="ARBA00009448"/>
    </source>
</evidence>
<dbReference type="CDD" id="cd13229">
    <property type="entry name" value="PH_TFIIH"/>
    <property type="match status" value="1"/>
</dbReference>
<sequence length="652" mass="72814">MANPHGQAAYKKKDGILTLTGDQKSVTWTPLPGNGPPAVVVSVSNITNLQQTPDNNPKVMLKIFEKPPVDGGDPVTYLFHFNSANPRPEANALKEVLSRLIAANRANDSSIPKPTGPEQAATPANGDGKSGSMAFATTVNAGTSSSRWFDDNNLKNDIELQQSLMKKDRSLHQTYMAARATKPESISDAAFNSQFWSTRTNLLRAHAIETNQKRGAYNVLSTAKPKTDEEGKLKMTMSQEQISLMFQQHPLLRRIYDEMVPRVDNNTFWARFFISKLSKKLKGERLMGNEHPDSIFDKYLNAADEDITNFTSRVASQAVPHIIDLEANEENQGGFRSGNRKDVEMRPRTNVPIMRTLNSLSEKIMANIAPIDHDPTSASGMDEDTYRELYLRDLQGEAETERIVLNVREQNKFFSKTVGSDQPQADGLDTSQDPADVLFEVQADLETLEDDGAGGLDLRRGIGVDDESESDDEDQPSKNTDHVGSRAARKRAQSQILDGMRKKRAEMFGLSSDESRPMNISAEISQQCYLTNSTTTEFLRQFWNAFLSGNPDRAQELAYHVESLSRSMSRIEALAEQAEKVREAAIAQKKQEIIDEYNKRGKKDKKWRPEHVRGGKKDVMALFAPTVESLEHAQRLYRSALEAEGMKPTTES</sequence>
<protein>
    <submittedName>
        <fullName evidence="10">TFIIH p62 subunit domain-containing protein</fullName>
    </submittedName>
</protein>
<evidence type="ECO:0000256" key="8">
    <source>
        <dbReference type="SAM" id="MobiDB-lite"/>
    </source>
</evidence>
<organism evidence="10 11">
    <name type="scientific">Coniochaeta hoffmannii</name>
    <dbReference type="NCBI Taxonomy" id="91930"/>
    <lineage>
        <taxon>Eukaryota</taxon>
        <taxon>Fungi</taxon>
        <taxon>Dikarya</taxon>
        <taxon>Ascomycota</taxon>
        <taxon>Pezizomycotina</taxon>
        <taxon>Sordariomycetes</taxon>
        <taxon>Sordariomycetidae</taxon>
        <taxon>Coniochaetales</taxon>
        <taxon>Coniochaetaceae</taxon>
        <taxon>Coniochaeta</taxon>
    </lineage>
</organism>
<evidence type="ECO:0000256" key="5">
    <source>
        <dbReference type="ARBA" id="ARBA00023163"/>
    </source>
</evidence>
<accession>A0AA38W0U5</accession>
<feature type="region of interest" description="Disordered" evidence="8">
    <location>
        <begin position="449"/>
        <end position="498"/>
    </location>
</feature>
<dbReference type="PANTHER" id="PTHR12856">
    <property type="entry name" value="TRANSCRIPTION INITIATION FACTOR IIH-RELATED"/>
    <property type="match status" value="1"/>
</dbReference>
<dbReference type="Pfam" id="PF08567">
    <property type="entry name" value="PH_TFIIH"/>
    <property type="match status" value="1"/>
</dbReference>
<reference evidence="10" key="1">
    <citation type="submission" date="2022-07" db="EMBL/GenBank/DDBJ databases">
        <title>Fungi with potential for degradation of polypropylene.</title>
        <authorList>
            <person name="Gostincar C."/>
        </authorList>
    </citation>
    <scope>NUCLEOTIDE SEQUENCE</scope>
    <source>
        <strain evidence="10">EXF-13287</strain>
    </source>
</reference>
<dbReference type="GO" id="GO:0006351">
    <property type="term" value="P:DNA-templated transcription"/>
    <property type="evidence" value="ECO:0007669"/>
    <property type="project" value="InterPro"/>
</dbReference>
<feature type="coiled-coil region" evidence="7">
    <location>
        <begin position="561"/>
        <end position="591"/>
    </location>
</feature>
<feature type="region of interest" description="Disordered" evidence="8">
    <location>
        <begin position="107"/>
        <end position="131"/>
    </location>
</feature>
<proteinExistence type="inferred from homology"/>
<dbReference type="Gene3D" id="1.10.3970.10">
    <property type="entry name" value="BSD domain"/>
    <property type="match status" value="1"/>
</dbReference>
<dbReference type="InterPro" id="IPR011993">
    <property type="entry name" value="PH-like_dom_sf"/>
</dbReference>
<evidence type="ECO:0000256" key="3">
    <source>
        <dbReference type="ARBA" id="ARBA00022737"/>
    </source>
</evidence>
<keyword evidence="3" id="KW-0677">Repeat</keyword>
<keyword evidence="4" id="KW-0805">Transcription regulation</keyword>
<dbReference type="InterPro" id="IPR027079">
    <property type="entry name" value="Tfb1/GTF2H1"/>
</dbReference>
<dbReference type="PROSITE" id="PS50858">
    <property type="entry name" value="BSD"/>
    <property type="match status" value="1"/>
</dbReference>
<evidence type="ECO:0000313" key="11">
    <source>
        <dbReference type="Proteomes" id="UP001174691"/>
    </source>
</evidence>
<dbReference type="AlphaFoldDB" id="A0AA38W0U5"/>
<dbReference type="InterPro" id="IPR013876">
    <property type="entry name" value="TFIIH_BTF_p62_N"/>
</dbReference>
<dbReference type="GO" id="GO:0000439">
    <property type="term" value="C:transcription factor TFIIH core complex"/>
    <property type="evidence" value="ECO:0007669"/>
    <property type="project" value="InterPro"/>
</dbReference>
<name>A0AA38W0U5_9PEZI</name>
<dbReference type="InterPro" id="IPR035925">
    <property type="entry name" value="BSD_dom_sf"/>
</dbReference>
<keyword evidence="7" id="KW-0175">Coiled coil</keyword>
<feature type="domain" description="BSD" evidence="9">
    <location>
        <begin position="229"/>
        <end position="280"/>
    </location>
</feature>
<dbReference type="SUPFAM" id="SSF140383">
    <property type="entry name" value="BSD domain-like"/>
    <property type="match status" value="1"/>
</dbReference>
<dbReference type="FunFam" id="2.30.29.30:FF:000406">
    <property type="entry name" value="Putative RNA polymerase II transcription factor related protein"/>
    <property type="match status" value="1"/>
</dbReference>
<keyword evidence="5" id="KW-0804">Transcription</keyword>
<evidence type="ECO:0000256" key="6">
    <source>
        <dbReference type="ARBA" id="ARBA00023242"/>
    </source>
</evidence>
<dbReference type="Gene3D" id="2.30.29.30">
    <property type="entry name" value="Pleckstrin-homology domain (PH domain)/Phosphotyrosine-binding domain (PTB)"/>
    <property type="match status" value="1"/>
</dbReference>
<evidence type="ECO:0000256" key="4">
    <source>
        <dbReference type="ARBA" id="ARBA00023015"/>
    </source>
</evidence>
<feature type="compositionally biased region" description="Acidic residues" evidence="8">
    <location>
        <begin position="464"/>
        <end position="474"/>
    </location>
</feature>
<keyword evidence="11" id="KW-1185">Reference proteome</keyword>
<dbReference type="GO" id="GO:0006289">
    <property type="term" value="P:nucleotide-excision repair"/>
    <property type="evidence" value="ECO:0007669"/>
    <property type="project" value="InterPro"/>
</dbReference>
<dbReference type="SMART" id="SM00751">
    <property type="entry name" value="BSD"/>
    <property type="match status" value="2"/>
</dbReference>
<evidence type="ECO:0000256" key="1">
    <source>
        <dbReference type="ARBA" id="ARBA00004123"/>
    </source>
</evidence>
<feature type="compositionally biased region" description="Basic and acidic residues" evidence="8">
    <location>
        <begin position="475"/>
        <end position="484"/>
    </location>
</feature>